<protein>
    <recommendedName>
        <fullName evidence="2">DUF7144 domain-containing protein</fullName>
    </recommendedName>
</protein>
<dbReference type="Pfam" id="PF23636">
    <property type="entry name" value="DUF7144"/>
    <property type="match status" value="1"/>
</dbReference>
<keyword evidence="1" id="KW-1133">Transmembrane helix</keyword>
<accession>A0ABW7RSC2</accession>
<keyword evidence="1" id="KW-0472">Membrane</keyword>
<feature type="transmembrane region" description="Helical" evidence="1">
    <location>
        <begin position="92"/>
        <end position="109"/>
    </location>
</feature>
<dbReference type="RefSeq" id="WP_367436025.1">
    <property type="nucleotide sequence ID" value="NZ_CP108413.1"/>
</dbReference>
<dbReference type="EMBL" id="JBIRGH010000044">
    <property type="protein sequence ID" value="MFH8590058.1"/>
    <property type="molecule type" value="Genomic_DNA"/>
</dbReference>
<feature type="transmembrane region" description="Helical" evidence="1">
    <location>
        <begin position="21"/>
        <end position="45"/>
    </location>
</feature>
<gene>
    <name evidence="3" type="ORF">ACH4GP_37770</name>
</gene>
<dbReference type="InterPro" id="IPR055568">
    <property type="entry name" value="DUF7144"/>
</dbReference>
<feature type="domain" description="DUF7144" evidence="2">
    <location>
        <begin position="23"/>
        <end position="131"/>
    </location>
</feature>
<dbReference type="Proteomes" id="UP001610990">
    <property type="component" value="Unassembled WGS sequence"/>
</dbReference>
<evidence type="ECO:0000259" key="2">
    <source>
        <dbReference type="Pfam" id="PF23636"/>
    </source>
</evidence>
<name>A0ABW7RSC2_9ACTN</name>
<evidence type="ECO:0000256" key="1">
    <source>
        <dbReference type="SAM" id="Phobius"/>
    </source>
</evidence>
<feature type="transmembrane region" description="Helical" evidence="1">
    <location>
        <begin position="115"/>
        <end position="134"/>
    </location>
</feature>
<proteinExistence type="predicted"/>
<evidence type="ECO:0000313" key="4">
    <source>
        <dbReference type="Proteomes" id="UP001610990"/>
    </source>
</evidence>
<reference evidence="3 4" key="1">
    <citation type="submission" date="2024-10" db="EMBL/GenBank/DDBJ databases">
        <title>The Natural Products Discovery Center: Release of the First 8490 Sequenced Strains for Exploring Actinobacteria Biosynthetic Diversity.</title>
        <authorList>
            <person name="Kalkreuter E."/>
            <person name="Kautsar S.A."/>
            <person name="Yang D."/>
            <person name="Bader C.D."/>
            <person name="Teijaro C.N."/>
            <person name="Fluegel L."/>
            <person name="Davis C.M."/>
            <person name="Simpson J.R."/>
            <person name="Lauterbach L."/>
            <person name="Steele A.D."/>
            <person name="Gui C."/>
            <person name="Meng S."/>
            <person name="Li G."/>
            <person name="Viehrig K."/>
            <person name="Ye F."/>
            <person name="Su P."/>
            <person name="Kiefer A.F."/>
            <person name="Nichols A."/>
            <person name="Cepeda A.J."/>
            <person name="Yan W."/>
            <person name="Fan B."/>
            <person name="Jiang Y."/>
            <person name="Adhikari A."/>
            <person name="Zheng C.-J."/>
            <person name="Schuster L."/>
            <person name="Cowan T.M."/>
            <person name="Smanski M.J."/>
            <person name="Chevrette M.G."/>
            <person name="De Carvalho L.P.S."/>
            <person name="Shen B."/>
        </authorList>
    </citation>
    <scope>NUCLEOTIDE SEQUENCE [LARGE SCALE GENOMIC DNA]</scope>
    <source>
        <strain evidence="3 4">NPDC018013</strain>
    </source>
</reference>
<keyword evidence="1" id="KW-0812">Transmembrane</keyword>
<evidence type="ECO:0000313" key="3">
    <source>
        <dbReference type="EMBL" id="MFH8590058.1"/>
    </source>
</evidence>
<organism evidence="3 4">
    <name type="scientific">Streptomyces celluloflavus</name>
    <dbReference type="NCBI Taxonomy" id="58344"/>
    <lineage>
        <taxon>Bacteria</taxon>
        <taxon>Bacillati</taxon>
        <taxon>Actinomycetota</taxon>
        <taxon>Actinomycetes</taxon>
        <taxon>Kitasatosporales</taxon>
        <taxon>Streptomycetaceae</taxon>
        <taxon>Streptomyces</taxon>
    </lineage>
</organism>
<feature type="transmembrane region" description="Helical" evidence="1">
    <location>
        <begin position="65"/>
        <end position="85"/>
    </location>
</feature>
<sequence length="142" mass="15191">MAAMPDQGRRGSPYNSEVISGGTLFAGVALTVSGPLSILLGITGITRDTVFSSPRYAYRFDLTTWGWIHLVVGVALFLIGLGVLLGKSWARAAGIVAAAISVITQFMFIPYYPVWSVIVMAFDLLIVWGLSRSFHPAAVGGR</sequence>
<comment type="caution">
    <text evidence="3">The sequence shown here is derived from an EMBL/GenBank/DDBJ whole genome shotgun (WGS) entry which is preliminary data.</text>
</comment>
<keyword evidence="4" id="KW-1185">Reference proteome</keyword>